<dbReference type="Proteomes" id="UP000297972">
    <property type="component" value="Unassembled WGS sequence"/>
</dbReference>
<evidence type="ECO:0000313" key="2">
    <source>
        <dbReference type="Proteomes" id="UP000297972"/>
    </source>
</evidence>
<dbReference type="Pfam" id="PF09614">
    <property type="entry name" value="Cas_Csy2"/>
    <property type="match status" value="1"/>
</dbReference>
<reference evidence="1 2" key="1">
    <citation type="submission" date="2019-03" db="EMBL/GenBank/DDBJ databases">
        <authorList>
            <person name="Li J."/>
        </authorList>
    </citation>
    <scope>NUCLEOTIDE SEQUENCE [LARGE SCALE GENOMIC DNA]</scope>
    <source>
        <strain evidence="1 2">3058</strain>
    </source>
</reference>
<dbReference type="RefSeq" id="WP_135815985.1">
    <property type="nucleotide sequence ID" value="NZ_SRPG01000004.1"/>
</dbReference>
<dbReference type="EMBL" id="SRPG01000004">
    <property type="protein sequence ID" value="TGN68554.1"/>
    <property type="molecule type" value="Genomic_DNA"/>
</dbReference>
<keyword evidence="2" id="KW-1185">Reference proteome</keyword>
<sequence length="274" mass="29595">MRVLLTNMRASRVNLLQNDYAAGLPSPLAFMGLGSAILHDLGFDRWEARVLPVIHDLVVSAGRTKPSPEPAGGRLRNVEIPEDMVGTVDFSLALDLPEDRNLGAVEQSLVGKRLAGGVIFPGLAGRRVEAIAVASDGRGLSRLRRGRAITPLLIAPTATSFGEEMTIRAVKKLLHPQKDESLDAPMGYRVPVAIGYRLLTRPGANPIPVMARDAHTPHVFAEPGVGVGELISIRSPRLTGLSSGELSDVFWRWSVGTHHITAHPLFNPEQQETI</sequence>
<gene>
    <name evidence="1" type="ORF">E4L95_00965</name>
</gene>
<protein>
    <recommendedName>
        <fullName evidence="3">CRISPR-associated protein Cas5</fullName>
    </recommendedName>
</protein>
<proteinExistence type="predicted"/>
<organism evidence="1 2">
    <name type="scientific">Paracoccus liaowanqingii</name>
    <dbReference type="NCBI Taxonomy" id="2560053"/>
    <lineage>
        <taxon>Bacteria</taxon>
        <taxon>Pseudomonadati</taxon>
        <taxon>Pseudomonadota</taxon>
        <taxon>Alphaproteobacteria</taxon>
        <taxon>Rhodobacterales</taxon>
        <taxon>Paracoccaceae</taxon>
        <taxon>Paracoccus</taxon>
    </lineage>
</organism>
<dbReference type="InterPro" id="IPR013398">
    <property type="entry name" value="CRISPR-assoc_prot_Csy2"/>
</dbReference>
<accession>A0A4Z1CSS5</accession>
<evidence type="ECO:0000313" key="1">
    <source>
        <dbReference type="EMBL" id="TGN68554.1"/>
    </source>
</evidence>
<dbReference type="OrthoDB" id="1550641at2"/>
<evidence type="ECO:0008006" key="3">
    <source>
        <dbReference type="Google" id="ProtNLM"/>
    </source>
</evidence>
<name>A0A4Z1CSS5_9RHOB</name>
<comment type="caution">
    <text evidence="1">The sequence shown here is derived from an EMBL/GenBank/DDBJ whole genome shotgun (WGS) entry which is preliminary data.</text>
</comment>
<dbReference type="AlphaFoldDB" id="A0A4Z1CSS5"/>